<reference evidence="1" key="1">
    <citation type="submission" date="2018-05" db="EMBL/GenBank/DDBJ databases">
        <authorList>
            <person name="Lanie J.A."/>
            <person name="Ng W.-L."/>
            <person name="Kazmierczak K.M."/>
            <person name="Andrzejewski T.M."/>
            <person name="Davidsen T.M."/>
            <person name="Wayne K.J."/>
            <person name="Tettelin H."/>
            <person name="Glass J.I."/>
            <person name="Rusch D."/>
            <person name="Podicherti R."/>
            <person name="Tsui H.-C.T."/>
            <person name="Winkler M.E."/>
        </authorList>
    </citation>
    <scope>NUCLEOTIDE SEQUENCE</scope>
</reference>
<dbReference type="AlphaFoldDB" id="A0A383F6X7"/>
<gene>
    <name evidence="1" type="ORF">METZ01_LOCUS517690</name>
</gene>
<organism evidence="1">
    <name type="scientific">marine metagenome</name>
    <dbReference type="NCBI Taxonomy" id="408172"/>
    <lineage>
        <taxon>unclassified sequences</taxon>
        <taxon>metagenomes</taxon>
        <taxon>ecological metagenomes</taxon>
    </lineage>
</organism>
<dbReference type="EMBL" id="UINC01232040">
    <property type="protein sequence ID" value="SVE64836.1"/>
    <property type="molecule type" value="Genomic_DNA"/>
</dbReference>
<name>A0A383F6X7_9ZZZZ</name>
<evidence type="ECO:0000313" key="1">
    <source>
        <dbReference type="EMBL" id="SVE64836.1"/>
    </source>
</evidence>
<protein>
    <submittedName>
        <fullName evidence="1">Uncharacterized protein</fullName>
    </submittedName>
</protein>
<accession>A0A383F6X7</accession>
<sequence length="47" mass="5281">MSYFKITPDPRILRMLGEIPLKGWQCIAELIDNSIDGMAAKDDNDGQ</sequence>
<feature type="non-terminal residue" evidence="1">
    <location>
        <position position="47"/>
    </location>
</feature>
<proteinExistence type="predicted"/>